<evidence type="ECO:0000259" key="1">
    <source>
        <dbReference type="Pfam" id="PF13529"/>
    </source>
</evidence>
<gene>
    <name evidence="2" type="ORF">JF887_04760</name>
</gene>
<feature type="domain" description="Peptidase C39-like" evidence="1">
    <location>
        <begin position="46"/>
        <end position="211"/>
    </location>
</feature>
<reference evidence="2 3" key="1">
    <citation type="submission" date="2020-10" db="EMBL/GenBank/DDBJ databases">
        <title>Ca. Dormibacterota MAGs.</title>
        <authorList>
            <person name="Montgomery K."/>
        </authorList>
    </citation>
    <scope>NUCLEOTIDE SEQUENCE [LARGE SCALE GENOMIC DNA]</scope>
    <source>
        <strain evidence="2">Mitchell_Peninsula_5</strain>
    </source>
</reference>
<evidence type="ECO:0000313" key="3">
    <source>
        <dbReference type="Proteomes" id="UP000614410"/>
    </source>
</evidence>
<dbReference type="Pfam" id="PF13529">
    <property type="entry name" value="Peptidase_C39_2"/>
    <property type="match status" value="1"/>
</dbReference>
<dbReference type="PANTHER" id="PTHR37806:SF1">
    <property type="entry name" value="PEPTIDASE C39-LIKE DOMAIN-CONTAINING PROTEIN"/>
    <property type="match status" value="1"/>
</dbReference>
<organism evidence="2 3">
    <name type="scientific">Candidatus Amunia macphersoniae</name>
    <dbReference type="NCBI Taxonomy" id="3127014"/>
    <lineage>
        <taxon>Bacteria</taxon>
        <taxon>Bacillati</taxon>
        <taxon>Candidatus Dormiibacterota</taxon>
        <taxon>Candidatus Dormibacteria</taxon>
        <taxon>Candidatus Aeolococcales</taxon>
        <taxon>Candidatus Aeolococcaceae</taxon>
        <taxon>Candidatus Amunia</taxon>
    </lineage>
</organism>
<protein>
    <submittedName>
        <fullName evidence="2">C39 family peptidase</fullName>
    </submittedName>
</protein>
<dbReference type="InterPro" id="IPR006311">
    <property type="entry name" value="TAT_signal"/>
</dbReference>
<dbReference type="EMBL" id="JAEKNN010000024">
    <property type="protein sequence ID" value="MBJ7608727.1"/>
    <property type="molecule type" value="Genomic_DNA"/>
</dbReference>
<dbReference type="PROSITE" id="PS51318">
    <property type="entry name" value="TAT"/>
    <property type="match status" value="1"/>
</dbReference>
<comment type="caution">
    <text evidence="2">The sequence shown here is derived from an EMBL/GenBank/DDBJ whole genome shotgun (WGS) entry which is preliminary data.</text>
</comment>
<sequence length="531" mass="55726">MPTSSPPTRRAVLAVGAALVMTGMLGGGPGGPLTAHASIVPQSAKLDVTPVQQIYPLDCEAAALQSALGAIGINISQDWALGQFGADTTPPVMSNGRPVRWADPYQTFVGDVRGRFVVTGYGVYYTPIVAAAQAAGATAYGGEHWIPRDLYAEVAAGHPVVVRVPHLMHSVSVGYWTAWDGRSVWYTPVDHAQVLMAYDYAASTVTLADPYDNQIHVYSMGLFENRFAAEMGSAVVVSPGPGIHMGAVDPASKRAAAIAVDDSNSWVMRSNGSSFSAPQSLASTPFRGSRGTFFEDVDGPGKPASGIAVNDSSVWVMHNNGNGFDYPAQWSNVPFYGTVATLVADVDGTGRASPVAVNESSVWVMHNNGSGFDHPAQWSGGPFYGTHGTFAAVLDGSHRASLVAVNESSIYVMANLGSSFEVPRLWASANFFGSRGTFIADIDGSGRASAVAINDDSIWVESNTGGGAFASPRQWATGAFYADWEYMADVDGSGRASAVAVSRTTTWVKLNTGGSFAAPNAWANTPFYGTH</sequence>
<dbReference type="AlphaFoldDB" id="A0A934KJ53"/>
<dbReference type="SUPFAM" id="SSF69318">
    <property type="entry name" value="Integrin alpha N-terminal domain"/>
    <property type="match status" value="1"/>
</dbReference>
<proteinExistence type="predicted"/>
<dbReference type="InterPro" id="IPR028994">
    <property type="entry name" value="Integrin_alpha_N"/>
</dbReference>
<dbReference type="Proteomes" id="UP000614410">
    <property type="component" value="Unassembled WGS sequence"/>
</dbReference>
<dbReference type="PANTHER" id="PTHR37806">
    <property type="entry name" value="LMO0724 PROTEIN"/>
    <property type="match status" value="1"/>
</dbReference>
<dbReference type="Gene3D" id="3.90.70.10">
    <property type="entry name" value="Cysteine proteinases"/>
    <property type="match status" value="1"/>
</dbReference>
<name>A0A934KJ53_9BACT</name>
<accession>A0A934KJ53</accession>
<dbReference type="InterPro" id="IPR039564">
    <property type="entry name" value="Peptidase_C39-like"/>
</dbReference>
<evidence type="ECO:0000313" key="2">
    <source>
        <dbReference type="EMBL" id="MBJ7608727.1"/>
    </source>
</evidence>